<dbReference type="Pfam" id="PF02910">
    <property type="entry name" value="Succ_DH_flav_C"/>
    <property type="match status" value="1"/>
</dbReference>
<dbReference type="RefSeq" id="WP_158425010.1">
    <property type="nucleotide sequence ID" value="NZ_JAOQJQ010000003.1"/>
</dbReference>
<feature type="domain" description="Fumarate reductase/succinate dehydrogenase flavoprotein-like C-terminal" evidence="4">
    <location>
        <begin position="449"/>
        <end position="531"/>
    </location>
</feature>
<reference evidence="5 6" key="1">
    <citation type="journal article" date="2021" name="ISME Commun">
        <title>Automated analysis of genomic sequences facilitates high-throughput and comprehensive description of bacteria.</title>
        <authorList>
            <person name="Hitch T.C.A."/>
        </authorList>
    </citation>
    <scope>NUCLEOTIDE SEQUENCE [LARGE SCALE GENOMIC DNA]</scope>
    <source>
        <strain evidence="5 6">Sanger_109</strain>
    </source>
</reference>
<dbReference type="PRINTS" id="PR00368">
    <property type="entry name" value="FADPNR"/>
</dbReference>
<dbReference type="Pfam" id="PF00890">
    <property type="entry name" value="FAD_binding_2"/>
    <property type="match status" value="1"/>
</dbReference>
<evidence type="ECO:0000259" key="4">
    <source>
        <dbReference type="Pfam" id="PF02910"/>
    </source>
</evidence>
<dbReference type="InterPro" id="IPR030664">
    <property type="entry name" value="SdhA/FrdA/AprA"/>
</dbReference>
<evidence type="ECO:0000256" key="1">
    <source>
        <dbReference type="ARBA" id="ARBA00022630"/>
    </source>
</evidence>
<feature type="domain" description="FAD-dependent oxidoreductase 2 FAD-binding" evidence="3">
    <location>
        <begin position="15"/>
        <end position="391"/>
    </location>
</feature>
<dbReference type="PIRSF" id="PIRSF000171">
    <property type="entry name" value="SDHA_APRA_LASPO"/>
    <property type="match status" value="1"/>
</dbReference>
<name>A0ABT2TJA3_9FIRM</name>
<dbReference type="PANTHER" id="PTHR11632:SF51">
    <property type="entry name" value="SUCCINATE DEHYDROGENASE [UBIQUINONE] FLAVOPROTEIN SUBUNIT, MITOCHONDRIAL"/>
    <property type="match status" value="1"/>
</dbReference>
<comment type="caution">
    <text evidence="5">The sequence shown here is derived from an EMBL/GenBank/DDBJ whole genome shotgun (WGS) entry which is preliminary data.</text>
</comment>
<evidence type="ECO:0000259" key="3">
    <source>
        <dbReference type="Pfam" id="PF00890"/>
    </source>
</evidence>
<keyword evidence="1" id="KW-0285">Flavoprotein</keyword>
<evidence type="ECO:0000313" key="6">
    <source>
        <dbReference type="Proteomes" id="UP001652442"/>
    </source>
</evidence>
<dbReference type="InterPro" id="IPR003953">
    <property type="entry name" value="FAD-dep_OxRdtase_2_FAD-bd"/>
</dbReference>
<dbReference type="InterPro" id="IPR037099">
    <property type="entry name" value="Fum_R/Succ_DH_flav-like_C_sf"/>
</dbReference>
<dbReference type="PRINTS" id="PR00411">
    <property type="entry name" value="PNDRDTASEI"/>
</dbReference>
<organism evidence="5 6">
    <name type="scientific">Brotonthovivens ammoniilytica</name>
    <dbReference type="NCBI Taxonomy" id="2981725"/>
    <lineage>
        <taxon>Bacteria</taxon>
        <taxon>Bacillati</taxon>
        <taxon>Bacillota</taxon>
        <taxon>Clostridia</taxon>
        <taxon>Lachnospirales</taxon>
        <taxon>Lachnospiraceae</taxon>
        <taxon>Brotonthovivens</taxon>
    </lineage>
</organism>
<keyword evidence="6" id="KW-1185">Reference proteome</keyword>
<dbReference type="SUPFAM" id="SSF51905">
    <property type="entry name" value="FAD/NAD(P)-binding domain"/>
    <property type="match status" value="1"/>
</dbReference>
<evidence type="ECO:0000256" key="2">
    <source>
        <dbReference type="ARBA" id="ARBA00023002"/>
    </source>
</evidence>
<protein>
    <submittedName>
        <fullName evidence="5">FAD-binding protein</fullName>
    </submittedName>
</protein>
<dbReference type="EMBL" id="JAOQJQ010000003">
    <property type="protein sequence ID" value="MCU6762294.1"/>
    <property type="molecule type" value="Genomic_DNA"/>
</dbReference>
<dbReference type="InterPro" id="IPR036188">
    <property type="entry name" value="FAD/NAD-bd_sf"/>
</dbReference>
<accession>A0ABT2TJA3</accession>
<dbReference type="Gene3D" id="3.50.50.60">
    <property type="entry name" value="FAD/NAD(P)-binding domain"/>
    <property type="match status" value="2"/>
</dbReference>
<sequence>MPVKVREEIVKTEFLIAGGGIGGLQAAITAAGLGVDTVVAEKADTRRSGCGANGNDHFACYIPECHGDDFERVVREINMTMDGGPWQDQIMLRTWLKRSFDVIQLWEKLGIKMRPAGKWNFEGHSLPGQQRYHLKFDGSNQKKVLTDTARKNGARIMNKMLIHDVLVNREGRVTGAIGIDVSRDEPEVVLFQAKAVLLAPGMAARLYPGITPAYMFNTPCCPAVTGSGHAMGYRAGAKLVNIDVPQGHAGPKYFARGGKGTWIGVTSDLRGECVAPYNTKPSRETGDVVADVWPSVFRDKMIDGTGPAFMNCTETPKQDLEYMLYTGFVSEGIDSITDYLEQHQIDLRESMVEFGSYNPTMSQKGLETDEHAATSLPGLYAAGNAVGNSSGNVTGAAVFGMIAGESAAEYVKQAEFEDISDHPWISDHIQFYSDLLSRKGAHWKEAASTLQNIMNDYAGLNVRSEDILSTGLAYLRQLKEYARRELSAGNSHELMRTLEVMDMIDLGEPIFLTALNRKETRGQHRRSDYTYTNLLLNNKFQTIYKSGDEAVMEFRNRR</sequence>
<dbReference type="InterPro" id="IPR015939">
    <property type="entry name" value="Fum_Rdtase/Succ_DH_flav-like_C"/>
</dbReference>
<dbReference type="Gene3D" id="1.20.58.100">
    <property type="entry name" value="Fumarate reductase/succinate dehydrogenase flavoprotein-like, C-terminal domain"/>
    <property type="match status" value="1"/>
</dbReference>
<dbReference type="SUPFAM" id="SSF46977">
    <property type="entry name" value="Succinate dehydrogenase/fumarate reductase flavoprotein C-terminal domain"/>
    <property type="match status" value="1"/>
</dbReference>
<dbReference type="Proteomes" id="UP001652442">
    <property type="component" value="Unassembled WGS sequence"/>
</dbReference>
<evidence type="ECO:0000313" key="5">
    <source>
        <dbReference type="EMBL" id="MCU6762294.1"/>
    </source>
</evidence>
<gene>
    <name evidence="5" type="ORF">OCV88_08090</name>
</gene>
<dbReference type="PANTHER" id="PTHR11632">
    <property type="entry name" value="SUCCINATE DEHYDROGENASE 2 FLAVOPROTEIN SUBUNIT"/>
    <property type="match status" value="1"/>
</dbReference>
<keyword evidence="2" id="KW-0560">Oxidoreductase</keyword>
<proteinExistence type="predicted"/>